<dbReference type="EMBL" id="JAPFFF010000014">
    <property type="protein sequence ID" value="KAK8870431.1"/>
    <property type="molecule type" value="Genomic_DNA"/>
</dbReference>
<comment type="caution">
    <text evidence="2">The sequence shown here is derived from an EMBL/GenBank/DDBJ whole genome shotgun (WGS) entry which is preliminary data.</text>
</comment>
<dbReference type="Proteomes" id="UP001470230">
    <property type="component" value="Unassembled WGS sequence"/>
</dbReference>
<gene>
    <name evidence="2" type="ORF">M9Y10_008313</name>
</gene>
<evidence type="ECO:0000313" key="2">
    <source>
        <dbReference type="EMBL" id="KAK8870431.1"/>
    </source>
</evidence>
<protein>
    <submittedName>
        <fullName evidence="2">Uncharacterized protein</fullName>
    </submittedName>
</protein>
<evidence type="ECO:0000313" key="3">
    <source>
        <dbReference type="Proteomes" id="UP001470230"/>
    </source>
</evidence>
<accession>A0ABR2IYQ3</accession>
<name>A0ABR2IYQ3_9EUKA</name>
<evidence type="ECO:0000256" key="1">
    <source>
        <dbReference type="SAM" id="MobiDB-lite"/>
    </source>
</evidence>
<proteinExistence type="predicted"/>
<sequence length="184" mass="21149">MSKGDDYNFYKSIYQNDISRWGGRTFRKPENISREMDVSQMAANSPSVSRCLNSMKTTCRPVCTPTSLYRASYVPHMPTRRGPFDPSYSNRCPESPPLPNAPDPSILRPSTEYGSRYVYPHPKPYLSQDLVERCSTAAITTRNYRQTNEFSPQWDTTYRKGYCEKAMDAHYSPGITFHSTTNLR</sequence>
<organism evidence="2 3">
    <name type="scientific">Tritrichomonas musculus</name>
    <dbReference type="NCBI Taxonomy" id="1915356"/>
    <lineage>
        <taxon>Eukaryota</taxon>
        <taxon>Metamonada</taxon>
        <taxon>Parabasalia</taxon>
        <taxon>Tritrichomonadida</taxon>
        <taxon>Tritrichomonadidae</taxon>
        <taxon>Tritrichomonas</taxon>
    </lineage>
</organism>
<reference evidence="2 3" key="1">
    <citation type="submission" date="2024-04" db="EMBL/GenBank/DDBJ databases">
        <title>Tritrichomonas musculus Genome.</title>
        <authorList>
            <person name="Alves-Ferreira E."/>
            <person name="Grigg M."/>
            <person name="Lorenzi H."/>
            <person name="Galac M."/>
        </authorList>
    </citation>
    <scope>NUCLEOTIDE SEQUENCE [LARGE SCALE GENOMIC DNA]</scope>
    <source>
        <strain evidence="2 3">EAF2021</strain>
    </source>
</reference>
<feature type="region of interest" description="Disordered" evidence="1">
    <location>
        <begin position="84"/>
        <end position="109"/>
    </location>
</feature>
<keyword evidence="3" id="KW-1185">Reference proteome</keyword>